<evidence type="ECO:0000313" key="2">
    <source>
        <dbReference type="EMBL" id="SHK37954.1"/>
    </source>
</evidence>
<dbReference type="EMBL" id="FQZY01000045">
    <property type="protein sequence ID" value="SHK37954.1"/>
    <property type="molecule type" value="Genomic_DNA"/>
</dbReference>
<feature type="chain" id="PRO_5038553205" description="Lipoprotein" evidence="1">
    <location>
        <begin position="25"/>
        <end position="160"/>
    </location>
</feature>
<proteinExistence type="predicted"/>
<dbReference type="Proteomes" id="UP000184301">
    <property type="component" value="Unassembled WGS sequence"/>
</dbReference>
<accession>A0A1M6RZL7</accession>
<organism evidence="2 3">
    <name type="scientific">Hespellia stercorisuis DSM 15480</name>
    <dbReference type="NCBI Taxonomy" id="1121950"/>
    <lineage>
        <taxon>Bacteria</taxon>
        <taxon>Bacillati</taxon>
        <taxon>Bacillota</taxon>
        <taxon>Clostridia</taxon>
        <taxon>Lachnospirales</taxon>
        <taxon>Lachnospiraceae</taxon>
        <taxon>Hespellia</taxon>
    </lineage>
</organism>
<dbReference type="AlphaFoldDB" id="A0A1M6RZL7"/>
<sequence>MRKIIKIISIVAVLLAATSGCSLNTGIKVYNDEKMIVKNYDSYNLIRSRQNVKNNCISGSAERMEGMGTIWKLNADAPTDINISYKIKVSSGKAKLVLISPDNTVTELAECTPESDFEQKESDTFHVDAGKNRIKLIGAKDTKIEFEISADKGDIRTFND</sequence>
<evidence type="ECO:0000256" key="1">
    <source>
        <dbReference type="SAM" id="SignalP"/>
    </source>
</evidence>
<dbReference type="RefSeq" id="WP_073111568.1">
    <property type="nucleotide sequence ID" value="NZ_FQZY01000045.1"/>
</dbReference>
<protein>
    <recommendedName>
        <fullName evidence="4">Lipoprotein</fullName>
    </recommendedName>
</protein>
<evidence type="ECO:0008006" key="4">
    <source>
        <dbReference type="Google" id="ProtNLM"/>
    </source>
</evidence>
<keyword evidence="3" id="KW-1185">Reference proteome</keyword>
<reference evidence="2 3" key="1">
    <citation type="submission" date="2016-11" db="EMBL/GenBank/DDBJ databases">
        <authorList>
            <person name="Jaros S."/>
            <person name="Januszkiewicz K."/>
            <person name="Wedrychowicz H."/>
        </authorList>
    </citation>
    <scope>NUCLEOTIDE SEQUENCE [LARGE SCALE GENOMIC DNA]</scope>
    <source>
        <strain evidence="2 3">DSM 15480</strain>
    </source>
</reference>
<keyword evidence="1" id="KW-0732">Signal</keyword>
<dbReference type="OrthoDB" id="2046657at2"/>
<name>A0A1M6RZL7_9FIRM</name>
<dbReference type="STRING" id="1121950.SAMN02745243_02818"/>
<evidence type="ECO:0000313" key="3">
    <source>
        <dbReference type="Proteomes" id="UP000184301"/>
    </source>
</evidence>
<gene>
    <name evidence="2" type="ORF">SAMN02745243_02818</name>
</gene>
<feature type="signal peptide" evidence="1">
    <location>
        <begin position="1"/>
        <end position="24"/>
    </location>
</feature>
<dbReference type="PROSITE" id="PS51257">
    <property type="entry name" value="PROKAR_LIPOPROTEIN"/>
    <property type="match status" value="1"/>
</dbReference>